<dbReference type="EMBL" id="LLXH01000428">
    <property type="protein sequence ID" value="PKC66908.1"/>
    <property type="molecule type" value="Genomic_DNA"/>
</dbReference>
<reference evidence="2 3" key="1">
    <citation type="submission" date="2017-10" db="EMBL/GenBank/DDBJ databases">
        <title>Extensive intraspecific genome diversity in a model arbuscular mycorrhizal fungus.</title>
        <authorList>
            <person name="Chen E.C.H."/>
            <person name="Morin E."/>
            <person name="Baudet D."/>
            <person name="Noel J."/>
            <person name="Ndikumana S."/>
            <person name="Charron P."/>
            <person name="St-Onge C."/>
            <person name="Giorgi J."/>
            <person name="Grigoriev I.V."/>
            <person name="Roux C."/>
            <person name="Martin F.M."/>
            <person name="Corradi N."/>
        </authorList>
    </citation>
    <scope>NUCLEOTIDE SEQUENCE [LARGE SCALE GENOMIC DNA]</scope>
    <source>
        <strain evidence="2 3">A1</strain>
    </source>
</reference>
<dbReference type="Pfam" id="PF26638">
    <property type="entry name" value="DUF8211"/>
    <property type="match status" value="1"/>
</dbReference>
<dbReference type="InterPro" id="IPR058524">
    <property type="entry name" value="DUF8211"/>
</dbReference>
<evidence type="ECO:0000313" key="2">
    <source>
        <dbReference type="EMBL" id="PKC66908.1"/>
    </source>
</evidence>
<comment type="caution">
    <text evidence="2">The sequence shown here is derived from an EMBL/GenBank/DDBJ whole genome shotgun (WGS) entry which is preliminary data.</text>
</comment>
<name>A0A2N0RUF8_9GLOM</name>
<feature type="domain" description="DUF8211" evidence="1">
    <location>
        <begin position="9"/>
        <end position="52"/>
    </location>
</feature>
<sequence>MGQEEESLQFSNRLGISFTTTYHAFNSNVIAKKGLDFIYGKVYQDFSRTPTSSFPKSAPSDLPHNVSSVTSPTIVDPTPPVVVNIFENVPAHYVLLIPARPLYDGGVYNQPSRNQIRERKLKPLTVGSEAWLAHMEEIYNIHLENLQYDLDKKAAISQWNTTDEKALLGLDEVSRNATPLLYVSHPEVIYHGRLLEFNNLSLSLH</sequence>
<dbReference type="VEuPathDB" id="FungiDB:RhiirFUN_017031"/>
<accession>A0A2N0RUF8</accession>
<evidence type="ECO:0000259" key="1">
    <source>
        <dbReference type="Pfam" id="PF26638"/>
    </source>
</evidence>
<proteinExistence type="predicted"/>
<reference evidence="2 3" key="2">
    <citation type="submission" date="2017-10" db="EMBL/GenBank/DDBJ databases">
        <title>Genome analyses suggest a sexual origin of heterokaryosis in a supposedly ancient asexual fungus.</title>
        <authorList>
            <person name="Corradi N."/>
            <person name="Sedzielewska K."/>
            <person name="Noel J."/>
            <person name="Charron P."/>
            <person name="Farinelli L."/>
            <person name="Marton T."/>
            <person name="Kruger M."/>
            <person name="Pelin A."/>
            <person name="Brachmann A."/>
            <person name="Corradi N."/>
        </authorList>
    </citation>
    <scope>NUCLEOTIDE SEQUENCE [LARGE SCALE GENOMIC DNA]</scope>
    <source>
        <strain evidence="2 3">A1</strain>
    </source>
</reference>
<gene>
    <name evidence="2" type="ORF">RhiirA1_459096</name>
</gene>
<dbReference type="AlphaFoldDB" id="A0A2N0RUF8"/>
<organism evidence="2 3">
    <name type="scientific">Rhizophagus irregularis</name>
    <dbReference type="NCBI Taxonomy" id="588596"/>
    <lineage>
        <taxon>Eukaryota</taxon>
        <taxon>Fungi</taxon>
        <taxon>Fungi incertae sedis</taxon>
        <taxon>Mucoromycota</taxon>
        <taxon>Glomeromycotina</taxon>
        <taxon>Glomeromycetes</taxon>
        <taxon>Glomerales</taxon>
        <taxon>Glomeraceae</taxon>
        <taxon>Rhizophagus</taxon>
    </lineage>
</organism>
<dbReference type="Proteomes" id="UP000232688">
    <property type="component" value="Unassembled WGS sequence"/>
</dbReference>
<protein>
    <recommendedName>
        <fullName evidence="1">DUF8211 domain-containing protein</fullName>
    </recommendedName>
</protein>
<dbReference type="VEuPathDB" id="FungiDB:RhiirA1_459096"/>
<evidence type="ECO:0000313" key="3">
    <source>
        <dbReference type="Proteomes" id="UP000232688"/>
    </source>
</evidence>
<dbReference type="VEuPathDB" id="FungiDB:FUN_011961"/>